<proteinExistence type="predicted"/>
<evidence type="ECO:0000313" key="1">
    <source>
        <dbReference type="EMBL" id="MYM18722.1"/>
    </source>
</evidence>
<accession>A0A6N9H4X0</accession>
<dbReference type="EMBL" id="WWEQ01000004">
    <property type="protein sequence ID" value="MYM18722.1"/>
    <property type="molecule type" value="Genomic_DNA"/>
</dbReference>
<dbReference type="AlphaFoldDB" id="A0A6N9H4X0"/>
<dbReference type="Proteomes" id="UP000469215">
    <property type="component" value="Unassembled WGS sequence"/>
</dbReference>
<dbReference type="RefSeq" id="WP_160952163.1">
    <property type="nucleotide sequence ID" value="NZ_WWEQ01000004.1"/>
</dbReference>
<name>A0A6N9H4X0_9MICO</name>
<comment type="caution">
    <text evidence="1">The sequence shown here is derived from an EMBL/GenBank/DDBJ whole genome shotgun (WGS) entry which is preliminary data.</text>
</comment>
<organism evidence="1 2">
    <name type="scientific">Brevibacterium rongguiense</name>
    <dbReference type="NCBI Taxonomy" id="2695267"/>
    <lineage>
        <taxon>Bacteria</taxon>
        <taxon>Bacillati</taxon>
        <taxon>Actinomycetota</taxon>
        <taxon>Actinomycetes</taxon>
        <taxon>Micrococcales</taxon>
        <taxon>Brevibacteriaceae</taxon>
        <taxon>Brevibacterium</taxon>
    </lineage>
</organism>
<sequence length="130" mass="13898">MPLGIGFAVIALALIVLAALVTDIYLAQRRLYALADSAALAAADSFEPAETAEPDIELSDSQVDRAAQSFAQRTFRETRWSGLQVRGSTDDGHSANVEIRGTYHSALLSPFAPRGIELRAGVTARGGLRR</sequence>
<keyword evidence="2" id="KW-1185">Reference proteome</keyword>
<reference evidence="1 2" key="1">
    <citation type="submission" date="2020-01" db="EMBL/GenBank/DDBJ databases">
        <authorList>
            <person name="Deng T."/>
        </authorList>
    </citation>
    <scope>NUCLEOTIDE SEQUENCE [LARGE SCALE GENOMIC DNA]</scope>
    <source>
        <strain evidence="1 2">5221</strain>
    </source>
</reference>
<gene>
    <name evidence="1" type="ORF">GSY69_01690</name>
</gene>
<evidence type="ECO:0000313" key="2">
    <source>
        <dbReference type="Proteomes" id="UP000469215"/>
    </source>
</evidence>
<protein>
    <submittedName>
        <fullName evidence="1">Uncharacterized protein</fullName>
    </submittedName>
</protein>